<protein>
    <recommendedName>
        <fullName evidence="5">Zn(2)-C6 fungal-type domain-containing protein</fullName>
    </recommendedName>
</protein>
<name>A0A1E3P1J5_WICAA</name>
<gene>
    <name evidence="6" type="ORF">WICANDRAFT_84723</name>
</gene>
<dbReference type="SMART" id="SM00066">
    <property type="entry name" value="GAL4"/>
    <property type="match status" value="1"/>
</dbReference>
<dbReference type="Proteomes" id="UP000094112">
    <property type="component" value="Unassembled WGS sequence"/>
</dbReference>
<dbReference type="EMBL" id="KV454211">
    <property type="protein sequence ID" value="ODQ59064.1"/>
    <property type="molecule type" value="Genomic_DNA"/>
</dbReference>
<reference evidence="6 7" key="1">
    <citation type="journal article" date="2016" name="Proc. Natl. Acad. Sci. U.S.A.">
        <title>Comparative genomics of biotechnologically important yeasts.</title>
        <authorList>
            <person name="Riley R."/>
            <person name="Haridas S."/>
            <person name="Wolfe K.H."/>
            <person name="Lopes M.R."/>
            <person name="Hittinger C.T."/>
            <person name="Goeker M."/>
            <person name="Salamov A.A."/>
            <person name="Wisecaver J.H."/>
            <person name="Long T.M."/>
            <person name="Calvey C.H."/>
            <person name="Aerts A.L."/>
            <person name="Barry K.W."/>
            <person name="Choi C."/>
            <person name="Clum A."/>
            <person name="Coughlan A.Y."/>
            <person name="Deshpande S."/>
            <person name="Douglass A.P."/>
            <person name="Hanson S.J."/>
            <person name="Klenk H.-P."/>
            <person name="LaButti K.M."/>
            <person name="Lapidus A."/>
            <person name="Lindquist E.A."/>
            <person name="Lipzen A.M."/>
            <person name="Meier-Kolthoff J.P."/>
            <person name="Ohm R.A."/>
            <person name="Otillar R.P."/>
            <person name="Pangilinan J.L."/>
            <person name="Peng Y."/>
            <person name="Rokas A."/>
            <person name="Rosa C.A."/>
            <person name="Scheuner C."/>
            <person name="Sibirny A.A."/>
            <person name="Slot J.C."/>
            <person name="Stielow J.B."/>
            <person name="Sun H."/>
            <person name="Kurtzman C.P."/>
            <person name="Blackwell M."/>
            <person name="Grigoriev I.V."/>
            <person name="Jeffries T.W."/>
        </authorList>
    </citation>
    <scope>NUCLEOTIDE SEQUENCE [LARGE SCALE GENOMIC DNA]</scope>
    <source>
        <strain evidence="7">ATCC 58044 / CBS 1984 / NCYC 433 / NRRL Y-366-8</strain>
    </source>
</reference>
<evidence type="ECO:0000256" key="2">
    <source>
        <dbReference type="ARBA" id="ARBA00023125"/>
    </source>
</evidence>
<dbReference type="RefSeq" id="XP_019038271.1">
    <property type="nucleotide sequence ID" value="XM_019185764.1"/>
</dbReference>
<dbReference type="OrthoDB" id="3980493at2759"/>
<dbReference type="InterPro" id="IPR036864">
    <property type="entry name" value="Zn2-C6_fun-type_DNA-bd_sf"/>
</dbReference>
<keyword evidence="2" id="KW-0238">DNA-binding</keyword>
<evidence type="ECO:0000256" key="3">
    <source>
        <dbReference type="ARBA" id="ARBA00023163"/>
    </source>
</evidence>
<dbReference type="PANTHER" id="PTHR31069:SF32">
    <property type="entry name" value="ARGININE METABOLISM REGULATION PROTEIN II"/>
    <property type="match status" value="1"/>
</dbReference>
<dbReference type="AlphaFoldDB" id="A0A1E3P1J5"/>
<dbReference type="SUPFAM" id="SSF57701">
    <property type="entry name" value="Zn2/Cys6 DNA-binding domain"/>
    <property type="match status" value="1"/>
</dbReference>
<keyword evidence="7" id="KW-1185">Reference proteome</keyword>
<accession>A0A1E3P1J5</accession>
<dbReference type="GO" id="GO:0000981">
    <property type="term" value="F:DNA-binding transcription factor activity, RNA polymerase II-specific"/>
    <property type="evidence" value="ECO:0007669"/>
    <property type="project" value="InterPro"/>
</dbReference>
<dbReference type="GO" id="GO:0008270">
    <property type="term" value="F:zinc ion binding"/>
    <property type="evidence" value="ECO:0007669"/>
    <property type="project" value="InterPro"/>
</dbReference>
<keyword evidence="4" id="KW-0539">Nucleus</keyword>
<evidence type="ECO:0000256" key="4">
    <source>
        <dbReference type="ARBA" id="ARBA00023242"/>
    </source>
</evidence>
<proteinExistence type="predicted"/>
<keyword evidence="3" id="KW-0804">Transcription</keyword>
<keyword evidence="1" id="KW-0805">Transcription regulation</keyword>
<feature type="domain" description="Zn(2)-C6 fungal-type" evidence="5">
    <location>
        <begin position="23"/>
        <end position="56"/>
    </location>
</feature>
<dbReference type="Pfam" id="PF00172">
    <property type="entry name" value="Zn_clus"/>
    <property type="match status" value="1"/>
</dbReference>
<evidence type="ECO:0000256" key="1">
    <source>
        <dbReference type="ARBA" id="ARBA00023015"/>
    </source>
</evidence>
<dbReference type="CDD" id="cd12148">
    <property type="entry name" value="fungal_TF_MHR"/>
    <property type="match status" value="1"/>
</dbReference>
<dbReference type="PANTHER" id="PTHR31069">
    <property type="entry name" value="OLEATE-ACTIVATED TRANSCRIPTION FACTOR 1-RELATED"/>
    <property type="match status" value="1"/>
</dbReference>
<dbReference type="PROSITE" id="PS50048">
    <property type="entry name" value="ZN2_CY6_FUNGAL_2"/>
    <property type="match status" value="1"/>
</dbReference>
<dbReference type="InterPro" id="IPR001138">
    <property type="entry name" value="Zn2Cys6_DnaBD"/>
</dbReference>
<evidence type="ECO:0000313" key="7">
    <source>
        <dbReference type="Proteomes" id="UP000094112"/>
    </source>
</evidence>
<evidence type="ECO:0000259" key="5">
    <source>
        <dbReference type="PROSITE" id="PS50048"/>
    </source>
</evidence>
<dbReference type="GeneID" id="30203010"/>
<dbReference type="GO" id="GO:0003677">
    <property type="term" value="F:DNA binding"/>
    <property type="evidence" value="ECO:0007669"/>
    <property type="project" value="UniProtKB-KW"/>
</dbReference>
<dbReference type="Gene3D" id="4.10.240.10">
    <property type="entry name" value="Zn(2)-C6 fungal-type DNA-binding domain"/>
    <property type="match status" value="1"/>
</dbReference>
<sequence>MDYNQLGVATAAAGSAADAKSAACLGCRIRRRRCDRMKPVCTGCLDLNVPPELCVYRSIGIMSKDSRNTLSVIKTQNAELKQQLIHLQTALRKTKGTGLTDIIENDDYSSDEVERELSEANKIQKNSSLSHSYKHLQLNPQRNPLLCTIRETKFSTTHLGSISLDALSQSEPSIKLLLSQIHTVIRRERLKYDARRRKFGNFVENDEGLNSIKFKILDRMIGLSPENDFEILNTIFAEIEKNFPDCASLEFLLNSYFKHNEDRYVVFVYVDEETTRQSFNRFLDTSGKRPKINIKLPEEVDKLPGLLLLLSAMVFSTFLKSVTIGSKHSDFNYLLYLEYAEAILSTKPFLEDKYSSKSLITPETLVALTHIVGFETYTPHGRVMDQDANGAESVVVVRRLVDIAKSLNLHKNIDYYYADKNQSVRKSLKNLWFFLVHIEQIESFEHGLPSKIHPKTIRYYPDYSNSLTRVTLVINQILGVYFKIETTADTYSFVDKVENQCIRPLKSSLSKEFGSLQREIDLLQNFNFDDVSLIPEFRYLVQQMVIRFIALGMLQAFHYLCFKRLEQTGDRSPRYERFKILTWKYSMVVPILVAEVLTGFKRLTHHPNHPQFHVIASLLQLSFEMRMAERRMGIYASARILDMLKVGNSTMIKKLLFQSKKNKNNEIHEILRERGEYQHCYTLSDFDDFQIDDNFTQLMDKFSRFQDVKYIIVVFSKKMLEILDLLANGNYNFNYMKLNYGFFLMLKMSSLFLNLVFPYQELSDKAIIKEEISTSEEEFDFNELFKTAIDTSSSKFDFESFFTGSFGNVYQVNEIEDFFASNVNRY</sequence>
<dbReference type="InterPro" id="IPR050675">
    <property type="entry name" value="OAF3"/>
</dbReference>
<organism evidence="6 7">
    <name type="scientific">Wickerhamomyces anomalus (strain ATCC 58044 / CBS 1984 / NCYC 433 / NRRL Y-366-8)</name>
    <name type="common">Yeast</name>
    <name type="synonym">Hansenula anomala</name>
    <dbReference type="NCBI Taxonomy" id="683960"/>
    <lineage>
        <taxon>Eukaryota</taxon>
        <taxon>Fungi</taxon>
        <taxon>Dikarya</taxon>
        <taxon>Ascomycota</taxon>
        <taxon>Saccharomycotina</taxon>
        <taxon>Saccharomycetes</taxon>
        <taxon>Phaffomycetales</taxon>
        <taxon>Wickerhamomycetaceae</taxon>
        <taxon>Wickerhamomyces</taxon>
    </lineage>
</organism>
<evidence type="ECO:0000313" key="6">
    <source>
        <dbReference type="EMBL" id="ODQ59064.1"/>
    </source>
</evidence>